<dbReference type="InterPro" id="IPR000483">
    <property type="entry name" value="Cys-rich_flank_reg_C"/>
</dbReference>
<dbReference type="SMART" id="SM00365">
    <property type="entry name" value="LRR_SD22"/>
    <property type="match status" value="9"/>
</dbReference>
<dbReference type="FunFam" id="2.10.25.10:FF:000057">
    <property type="entry name" value="protocadherin Fat 1 isoform X2"/>
    <property type="match status" value="1"/>
</dbReference>
<feature type="disulfide bond" evidence="10">
    <location>
        <begin position="1294"/>
        <end position="1303"/>
    </location>
</feature>
<feature type="disulfide bond" evidence="10">
    <location>
        <begin position="1072"/>
        <end position="1081"/>
    </location>
</feature>
<dbReference type="SUPFAM" id="SSF52058">
    <property type="entry name" value="L domain-like"/>
    <property type="match status" value="3"/>
</dbReference>
<dbReference type="SMART" id="SM00041">
    <property type="entry name" value="CT"/>
    <property type="match status" value="1"/>
</dbReference>
<feature type="disulfide bond" evidence="10">
    <location>
        <begin position="1025"/>
        <end position="1034"/>
    </location>
</feature>
<evidence type="ECO:0000256" key="2">
    <source>
        <dbReference type="ARBA" id="ARBA00022473"/>
    </source>
</evidence>
<keyword evidence="4 10" id="KW-0245">EGF-like domain</keyword>
<evidence type="ECO:0000256" key="5">
    <source>
        <dbReference type="ARBA" id="ARBA00022614"/>
    </source>
</evidence>
<evidence type="ECO:0000259" key="13">
    <source>
        <dbReference type="PROSITE" id="PS01225"/>
    </source>
</evidence>
<feature type="disulfide bond" evidence="10">
    <location>
        <begin position="1311"/>
        <end position="1321"/>
    </location>
</feature>
<comment type="caution">
    <text evidence="10">Lacks conserved residue(s) required for the propagation of feature annotation.</text>
</comment>
<dbReference type="InterPro" id="IPR032675">
    <property type="entry name" value="LRR_dom_sf"/>
</dbReference>
<evidence type="ECO:0000256" key="1">
    <source>
        <dbReference type="ARBA" id="ARBA00004613"/>
    </source>
</evidence>
<sequence>MKSFIECTSVCVTLVVIYMSVSLSSACPEGCYCNGKVVSCRAAGLYVVPFGISNRTERIHLQHNNISRVLRNDFAGQTELRKLHLNDNKIQCIQEGSFQSLINLEILLLNNNNLSAVPSTIFGDQLVNLRMINLQSNPLHCNCQLVWLTEWMVLQPTLTVSAVCIIPQNMQLLPMTETSQLPCPDTSMQLTLNTCEAVSCPENCICGAGVVDCRNRQLEVLPALFPQNVTELRLEQNFIRIIPTMAFWHHKELRRIDLSNNIIDEIQADAFRGLHQLTSLVLYGNELTTLPPNVFQDLTQLQMLLLNANKIKCLRHDAFNGLVALNLLSLYDNRIQHLVKGTFKSLQAIETLHLAQNPFICDCKLRWLTKYLKKNPVETSGAKCAGPLKLANKKIALIRGRRFKCNSAKSQKSFENVDCLPEVDCPRHCQCDATTIDCSGQGMQEIPDNLPPYGSTINLSGNSFSLVANRGFFKKLQNVKMIDLSNNQIVRIEDGAFAGAENVVELHLNNNMITEIQGSSFDGLLALRTLILRNNRLSCVGNNSFHGLSMLQHLSLYGNQITTIMDGSFNSLSSLQTLNLLSNPLNCNCHMNWFSTWLRNSVVATGNLRCTVPSFLAGLPIADINSQDFQCSNEELEMLPCMSARVCPTGCDCQGSVVWCGNAGLTSFPVTDILHDVTELYMEINAIQLIPSTINQFVFITTLDMSNNQLTSINSNQFSNLSRLTTLLLAYNNIRCISGTSFAGLMSLKTLSLHSNDLSSLPEGVFHGLTALTHVGFGANPWYCDCHLRWFAQFFDEMGIARCSGPENMEGRLITSTPSSLFVCQGALDISIASKCNPCLSTPCQHNSSCVENISKEYLCHCRPGFEGRNCELLANQCTSSPCLNGGTCKLLDTMKYVCNCLDGFKGDQCQINIDECEDRPCIAQNATCIDQVNSFLCKCPLGWHGKLCNQLLLNTCESINPCENGAECISMQDLDSTTYRCVCPSGFMGQNCSEKVYPCLNHNCQNGGVCVADNQSAAGYHCNCNEMYRGLNCSIPVVDVFVQDDPCSNNYCLNGGECYHKPESNEYGCWCPPGYSGNTCEKLRSINFKINGSYVPLHSMQVRNMNFTIFLSTVELFGIIFYKGNLQNTKHIAVEFYSGHVRLSIDLGNFPGSTLYSTIPVNDGKIHKIQVLIHSTVVSMRIDNDHSVRVNVGSGSSENSEPRTPLYIGGIESQILSSAKRMIHIRNSTSFKGCISALYINGSEINFHDFITNQHQVAPGCTAHIADSTCSLSRCGNHGRCEYRQGYGIQCACYKGYSGLNCNKRHVPVCEGHLCKHGSCTAEEETYKCQCFKGFSGKYCQNQVCADVQCNHGTCIPATHGYKCKCNRHYTGEHCQDRIRKCRGARIKQFFEIRQSITHSSDVEETKNLTRVCRSKRRYTNVLCNSACATNAPNNKKVMFARTSGHLCCQPLRIQPKRVRMKCEDGSHIYEIVQKVRRCACKPCITNA</sequence>
<feature type="disulfide bond" evidence="10">
    <location>
        <begin position="1367"/>
        <end position="1376"/>
    </location>
</feature>
<name>A0A6F9DU14_9ASCI</name>
<evidence type="ECO:0000313" key="16">
    <source>
        <dbReference type="EMBL" id="CAB3266365.1"/>
    </source>
</evidence>
<evidence type="ECO:0000256" key="12">
    <source>
        <dbReference type="SAM" id="SignalP"/>
    </source>
</evidence>
<dbReference type="GO" id="GO:0005509">
    <property type="term" value="F:calcium ion binding"/>
    <property type="evidence" value="ECO:0007669"/>
    <property type="project" value="InterPro"/>
</dbReference>
<proteinExistence type="evidence at transcript level"/>
<dbReference type="FunFam" id="2.10.25.10:FF:000004">
    <property type="entry name" value="Neurogenic locus notch 1"/>
    <property type="match status" value="1"/>
</dbReference>
<evidence type="ECO:0000256" key="10">
    <source>
        <dbReference type="PROSITE-ProRule" id="PRU00076"/>
    </source>
</evidence>
<dbReference type="PANTHER" id="PTHR45836:SF4">
    <property type="entry name" value="PROTEIN SLIT"/>
    <property type="match status" value="1"/>
</dbReference>
<dbReference type="InterPro" id="IPR001611">
    <property type="entry name" value="Leu-rich_rpt"/>
</dbReference>
<feature type="disulfide bond" evidence="11">
    <location>
        <begin position="1235"/>
        <end position="1262"/>
    </location>
</feature>
<dbReference type="PROSITE" id="PS51450">
    <property type="entry name" value="LRR"/>
    <property type="match status" value="3"/>
</dbReference>
<feature type="domain" description="EGF-like" evidence="15">
    <location>
        <begin position="837"/>
        <end position="872"/>
    </location>
</feature>
<dbReference type="Gene3D" id="2.60.120.200">
    <property type="match status" value="1"/>
</dbReference>
<dbReference type="InterPro" id="IPR000372">
    <property type="entry name" value="LRRNT"/>
</dbReference>
<feature type="domain" description="EGF-like" evidence="15">
    <location>
        <begin position="996"/>
        <end position="1035"/>
    </location>
</feature>
<feature type="domain" description="Laminin G" evidence="14">
    <location>
        <begin position="1085"/>
        <end position="1262"/>
    </location>
</feature>
<evidence type="ECO:0000259" key="14">
    <source>
        <dbReference type="PROSITE" id="PS50025"/>
    </source>
</evidence>
<dbReference type="PROSITE" id="PS01185">
    <property type="entry name" value="CTCK_1"/>
    <property type="match status" value="1"/>
</dbReference>
<keyword evidence="6 12" id="KW-0732">Signal</keyword>
<evidence type="ECO:0000256" key="4">
    <source>
        <dbReference type="ARBA" id="ARBA00022536"/>
    </source>
</evidence>
<feature type="domain" description="EGF-like" evidence="15">
    <location>
        <begin position="1307"/>
        <end position="1342"/>
    </location>
</feature>
<keyword evidence="8 10" id="KW-1015">Disulfide bond</keyword>
<dbReference type="InterPro" id="IPR000152">
    <property type="entry name" value="EGF-type_Asp/Asn_hydroxyl_site"/>
</dbReference>
<dbReference type="Pfam" id="PF02210">
    <property type="entry name" value="Laminin_G_2"/>
    <property type="match status" value="1"/>
</dbReference>
<dbReference type="SMART" id="SM00181">
    <property type="entry name" value="EGF"/>
    <property type="match status" value="9"/>
</dbReference>
<gene>
    <name evidence="16" type="primary">Slit2-002</name>
</gene>
<feature type="domain" description="EGF-like" evidence="15">
    <location>
        <begin position="1044"/>
        <end position="1082"/>
    </location>
</feature>
<protein>
    <submittedName>
        <fullName evidence="16">Slit homolog 2 protein</fullName>
    </submittedName>
</protein>
<evidence type="ECO:0000256" key="6">
    <source>
        <dbReference type="ARBA" id="ARBA00022729"/>
    </source>
</evidence>
<feature type="disulfide bond" evidence="10">
    <location>
        <begin position="940"/>
        <end position="949"/>
    </location>
</feature>
<organism evidence="16">
    <name type="scientific">Phallusia mammillata</name>
    <dbReference type="NCBI Taxonomy" id="59560"/>
    <lineage>
        <taxon>Eukaryota</taxon>
        <taxon>Metazoa</taxon>
        <taxon>Chordata</taxon>
        <taxon>Tunicata</taxon>
        <taxon>Ascidiacea</taxon>
        <taxon>Phlebobranchia</taxon>
        <taxon>Ascidiidae</taxon>
        <taxon>Phallusia</taxon>
    </lineage>
</organism>
<feature type="disulfide bond" evidence="10">
    <location>
        <begin position="1332"/>
        <end position="1341"/>
    </location>
</feature>
<keyword evidence="9" id="KW-0325">Glycoprotein</keyword>
<evidence type="ECO:0000256" key="3">
    <source>
        <dbReference type="ARBA" id="ARBA00022525"/>
    </source>
</evidence>
<dbReference type="PROSITE" id="PS50025">
    <property type="entry name" value="LAM_G_DOMAIN"/>
    <property type="match status" value="1"/>
</dbReference>
<dbReference type="InterPro" id="IPR006207">
    <property type="entry name" value="Cys_knot_C"/>
</dbReference>
<evidence type="ECO:0000256" key="9">
    <source>
        <dbReference type="ARBA" id="ARBA00023180"/>
    </source>
</evidence>
<dbReference type="GO" id="GO:0005576">
    <property type="term" value="C:extracellular region"/>
    <property type="evidence" value="ECO:0007669"/>
    <property type="project" value="UniProtKB-SubCell"/>
</dbReference>
<dbReference type="InterPro" id="IPR018097">
    <property type="entry name" value="EGF_Ca-bd_CS"/>
</dbReference>
<dbReference type="CDD" id="cd00110">
    <property type="entry name" value="LamG"/>
    <property type="match status" value="1"/>
</dbReference>
<dbReference type="InterPro" id="IPR001881">
    <property type="entry name" value="EGF-like_Ca-bd_dom"/>
</dbReference>
<feature type="domain" description="EGF-like" evidence="15">
    <location>
        <begin position="1267"/>
        <end position="1304"/>
    </location>
</feature>
<dbReference type="PROSITE" id="PS01225">
    <property type="entry name" value="CTCK_2"/>
    <property type="match status" value="1"/>
</dbReference>
<keyword evidence="3" id="KW-0964">Secreted</keyword>
<evidence type="ECO:0000256" key="8">
    <source>
        <dbReference type="ARBA" id="ARBA00023157"/>
    </source>
</evidence>
<keyword evidence="7" id="KW-0677">Repeat</keyword>
<feature type="chain" id="PRO_5026323839" evidence="12">
    <location>
        <begin position="27"/>
        <end position="1489"/>
    </location>
</feature>
<feature type="signal peptide" evidence="12">
    <location>
        <begin position="1"/>
        <end position="26"/>
    </location>
</feature>
<evidence type="ECO:0000259" key="15">
    <source>
        <dbReference type="PROSITE" id="PS50026"/>
    </source>
</evidence>
<dbReference type="InterPro" id="IPR051355">
    <property type="entry name" value="Notch/Slit_guidance"/>
</dbReference>
<dbReference type="CDD" id="cd00054">
    <property type="entry name" value="EGF_CA"/>
    <property type="match status" value="5"/>
</dbReference>
<dbReference type="PROSITE" id="PS00022">
    <property type="entry name" value="EGF_1"/>
    <property type="match status" value="9"/>
</dbReference>
<feature type="disulfide bond" evidence="10">
    <location>
        <begin position="1053"/>
        <end position="1070"/>
    </location>
</feature>
<dbReference type="InterPro" id="IPR000742">
    <property type="entry name" value="EGF"/>
</dbReference>
<dbReference type="PANTHER" id="PTHR45836">
    <property type="entry name" value="SLIT HOMOLOG"/>
    <property type="match status" value="1"/>
</dbReference>
<keyword evidence="5" id="KW-0433">Leucine-rich repeat</keyword>
<dbReference type="FunFam" id="3.80.10.10:FF:000002">
    <property type="entry name" value="Slit guidance ligand 2"/>
    <property type="match status" value="2"/>
</dbReference>
<dbReference type="InterPro" id="IPR003591">
    <property type="entry name" value="Leu-rich_rpt_typical-subtyp"/>
</dbReference>
<dbReference type="GO" id="GO:0007411">
    <property type="term" value="P:axon guidance"/>
    <property type="evidence" value="ECO:0007669"/>
    <property type="project" value="TreeGrafter"/>
</dbReference>
<feature type="domain" description="EGF-like" evidence="15">
    <location>
        <begin position="874"/>
        <end position="911"/>
    </location>
</feature>
<dbReference type="EMBL" id="LR790503">
    <property type="protein sequence ID" value="CAB3266365.1"/>
    <property type="molecule type" value="mRNA"/>
</dbReference>
<dbReference type="Pfam" id="PF00008">
    <property type="entry name" value="EGF"/>
    <property type="match status" value="2"/>
</dbReference>
<dbReference type="SUPFAM" id="SSF57196">
    <property type="entry name" value="EGF/Laminin"/>
    <property type="match status" value="7"/>
</dbReference>
<dbReference type="SMART" id="SM00179">
    <property type="entry name" value="EGF_CA"/>
    <property type="match status" value="7"/>
</dbReference>
<dbReference type="SMART" id="SM00082">
    <property type="entry name" value="LRRCT"/>
    <property type="match status" value="4"/>
</dbReference>
<dbReference type="SUPFAM" id="SSF49899">
    <property type="entry name" value="Concanavalin A-like lectins/glucanases"/>
    <property type="match status" value="1"/>
</dbReference>
<dbReference type="Gene3D" id="2.10.25.10">
    <property type="entry name" value="Laminin"/>
    <property type="match status" value="8"/>
</dbReference>
<feature type="disulfide bond" evidence="10">
    <location>
        <begin position="901"/>
        <end position="910"/>
    </location>
</feature>
<dbReference type="InterPro" id="IPR013320">
    <property type="entry name" value="ConA-like_dom_sf"/>
</dbReference>
<dbReference type="PROSITE" id="PS51257">
    <property type="entry name" value="PROKAR_LIPOPROTEIN"/>
    <property type="match status" value="1"/>
</dbReference>
<dbReference type="SMART" id="SM00369">
    <property type="entry name" value="LRR_TYP"/>
    <property type="match status" value="14"/>
</dbReference>
<dbReference type="FunFam" id="2.10.25.10:FF:000063">
    <property type="entry name" value="Slit guidance ligand 2"/>
    <property type="match status" value="1"/>
</dbReference>
<dbReference type="SMART" id="SM00013">
    <property type="entry name" value="LRRNT"/>
    <property type="match status" value="4"/>
</dbReference>
<dbReference type="Pfam" id="PF01463">
    <property type="entry name" value="LRRCT"/>
    <property type="match status" value="2"/>
</dbReference>
<feature type="disulfide bond" evidence="10">
    <location>
        <begin position="862"/>
        <end position="871"/>
    </location>
</feature>
<reference evidence="16" key="1">
    <citation type="submission" date="2020-04" db="EMBL/GenBank/DDBJ databases">
        <authorList>
            <person name="Neveu A P."/>
        </authorList>
    </citation>
    <scope>NUCLEOTIDE SEQUENCE</scope>
    <source>
        <tissue evidence="16">Whole embryo</tissue>
    </source>
</reference>
<feature type="disulfide bond" evidence="10">
    <location>
        <begin position="984"/>
        <end position="993"/>
    </location>
</feature>
<dbReference type="SMART" id="SM00282">
    <property type="entry name" value="LamG"/>
    <property type="match status" value="1"/>
</dbReference>
<feature type="domain" description="EGF-like" evidence="15">
    <location>
        <begin position="1347"/>
        <end position="1377"/>
    </location>
</feature>
<feature type="domain" description="EGF-like" evidence="15">
    <location>
        <begin position="913"/>
        <end position="950"/>
    </location>
</feature>
<feature type="domain" description="EGF-like" evidence="15">
    <location>
        <begin position="953"/>
        <end position="994"/>
    </location>
</feature>
<evidence type="ECO:0000256" key="7">
    <source>
        <dbReference type="ARBA" id="ARBA00022737"/>
    </source>
</evidence>
<feature type="domain" description="CTCK" evidence="13">
    <location>
        <begin position="1383"/>
        <end position="1486"/>
    </location>
</feature>
<dbReference type="PROSITE" id="PS01187">
    <property type="entry name" value="EGF_CA"/>
    <property type="match status" value="1"/>
</dbReference>
<dbReference type="Pfam" id="PF13855">
    <property type="entry name" value="LRR_8"/>
    <property type="match status" value="4"/>
</dbReference>
<dbReference type="Gene3D" id="3.80.10.10">
    <property type="entry name" value="Ribonuclease Inhibitor"/>
    <property type="match status" value="4"/>
</dbReference>
<dbReference type="PROSITE" id="PS50026">
    <property type="entry name" value="EGF_3"/>
    <property type="match status" value="9"/>
</dbReference>
<evidence type="ECO:0000256" key="11">
    <source>
        <dbReference type="PROSITE-ProRule" id="PRU00122"/>
    </source>
</evidence>
<dbReference type="PROSITE" id="PS00010">
    <property type="entry name" value="ASX_HYDROXYL"/>
    <property type="match status" value="1"/>
</dbReference>
<accession>A0A6F9DU14</accession>
<keyword evidence="2" id="KW-0217">Developmental protein</keyword>
<comment type="subcellular location">
    <subcellularLocation>
        <location evidence="1">Secreted</location>
    </subcellularLocation>
</comment>
<dbReference type="PROSITE" id="PS01186">
    <property type="entry name" value="EGF_2"/>
    <property type="match status" value="7"/>
</dbReference>
<dbReference type="InterPro" id="IPR001791">
    <property type="entry name" value="Laminin_G"/>
</dbReference>